<dbReference type="GeneID" id="37066669"/>
<organism evidence="1 2">
    <name type="scientific">Aspergillus heteromorphus CBS 117.55</name>
    <dbReference type="NCBI Taxonomy" id="1448321"/>
    <lineage>
        <taxon>Eukaryota</taxon>
        <taxon>Fungi</taxon>
        <taxon>Dikarya</taxon>
        <taxon>Ascomycota</taxon>
        <taxon>Pezizomycotina</taxon>
        <taxon>Eurotiomycetes</taxon>
        <taxon>Eurotiomycetidae</taxon>
        <taxon>Eurotiales</taxon>
        <taxon>Aspergillaceae</taxon>
        <taxon>Aspergillus</taxon>
        <taxon>Aspergillus subgen. Circumdati</taxon>
    </lineage>
</organism>
<comment type="caution">
    <text evidence="1">The sequence shown here is derived from an EMBL/GenBank/DDBJ whole genome shotgun (WGS) entry which is preliminary data.</text>
</comment>
<gene>
    <name evidence="1" type="ORF">BO70DRAFT_366805</name>
</gene>
<dbReference type="EMBL" id="MSFL01000053">
    <property type="protein sequence ID" value="PWY65226.1"/>
    <property type="molecule type" value="Genomic_DNA"/>
</dbReference>
<evidence type="ECO:0000313" key="2">
    <source>
        <dbReference type="Proteomes" id="UP000247233"/>
    </source>
</evidence>
<dbReference type="AlphaFoldDB" id="A0A317UUY3"/>
<name>A0A317UUY3_9EURO</name>
<dbReference type="STRING" id="1448321.A0A317UUY3"/>
<dbReference type="VEuPathDB" id="FungiDB:BO70DRAFT_366805"/>
<sequence length="59" mass="6869">MTLEDRAADIQGLDKEGLLRFLRRALEWAPENRPTARELLFDEWLMKGLKLRSHEGSTS</sequence>
<evidence type="ECO:0000313" key="1">
    <source>
        <dbReference type="EMBL" id="PWY65226.1"/>
    </source>
</evidence>
<dbReference type="OrthoDB" id="5979581at2759"/>
<dbReference type="RefSeq" id="XP_025394437.1">
    <property type="nucleotide sequence ID" value="XM_025544432.1"/>
</dbReference>
<protein>
    <submittedName>
        <fullName evidence="1">Uncharacterized protein</fullName>
    </submittedName>
</protein>
<dbReference type="Proteomes" id="UP000247233">
    <property type="component" value="Unassembled WGS sequence"/>
</dbReference>
<proteinExistence type="predicted"/>
<keyword evidence="2" id="KW-1185">Reference proteome</keyword>
<dbReference type="Gene3D" id="1.10.510.10">
    <property type="entry name" value="Transferase(Phosphotransferase) domain 1"/>
    <property type="match status" value="1"/>
</dbReference>
<reference evidence="1 2" key="1">
    <citation type="submission" date="2016-12" db="EMBL/GenBank/DDBJ databases">
        <title>The genomes of Aspergillus section Nigri reveals drivers in fungal speciation.</title>
        <authorList>
            <consortium name="DOE Joint Genome Institute"/>
            <person name="Vesth T.C."/>
            <person name="Nybo J."/>
            <person name="Theobald S."/>
            <person name="Brandl J."/>
            <person name="Frisvad J.C."/>
            <person name="Nielsen K.F."/>
            <person name="Lyhne E.K."/>
            <person name="Kogle M.E."/>
            <person name="Kuo A."/>
            <person name="Riley R."/>
            <person name="Clum A."/>
            <person name="Nolan M."/>
            <person name="Lipzen A."/>
            <person name="Salamov A."/>
            <person name="Henrissat B."/>
            <person name="Wiebenga A."/>
            <person name="De Vries R.P."/>
            <person name="Grigoriev I.V."/>
            <person name="Mortensen U.H."/>
            <person name="Andersen M.R."/>
            <person name="Baker S.E."/>
        </authorList>
    </citation>
    <scope>NUCLEOTIDE SEQUENCE [LARGE SCALE GENOMIC DNA]</scope>
    <source>
        <strain evidence="1 2">CBS 117.55</strain>
    </source>
</reference>
<accession>A0A317UUY3</accession>
<dbReference type="InterPro" id="IPR011009">
    <property type="entry name" value="Kinase-like_dom_sf"/>
</dbReference>
<dbReference type="SUPFAM" id="SSF56112">
    <property type="entry name" value="Protein kinase-like (PK-like)"/>
    <property type="match status" value="1"/>
</dbReference>